<comment type="caution">
    <text evidence="2">The sequence shown here is derived from an EMBL/GenBank/DDBJ whole genome shotgun (WGS) entry which is preliminary data.</text>
</comment>
<dbReference type="Proteomes" id="UP000663852">
    <property type="component" value="Unassembled WGS sequence"/>
</dbReference>
<evidence type="ECO:0000313" key="3">
    <source>
        <dbReference type="Proteomes" id="UP000663852"/>
    </source>
</evidence>
<feature type="compositionally biased region" description="Polar residues" evidence="1">
    <location>
        <begin position="21"/>
        <end position="36"/>
    </location>
</feature>
<dbReference type="EMBL" id="CAJNOJ010000063">
    <property type="protein sequence ID" value="CAF1005084.1"/>
    <property type="molecule type" value="Genomic_DNA"/>
</dbReference>
<accession>A0A814H470</accession>
<dbReference type="OrthoDB" id="10054422at2759"/>
<organism evidence="2 3">
    <name type="scientific">Adineta ricciae</name>
    <name type="common">Rotifer</name>
    <dbReference type="NCBI Taxonomy" id="249248"/>
    <lineage>
        <taxon>Eukaryota</taxon>
        <taxon>Metazoa</taxon>
        <taxon>Spiralia</taxon>
        <taxon>Gnathifera</taxon>
        <taxon>Rotifera</taxon>
        <taxon>Eurotatoria</taxon>
        <taxon>Bdelloidea</taxon>
        <taxon>Adinetida</taxon>
        <taxon>Adinetidae</taxon>
        <taxon>Adineta</taxon>
    </lineage>
</organism>
<gene>
    <name evidence="2" type="ORF">EDS130_LOCUS15086</name>
</gene>
<evidence type="ECO:0000256" key="1">
    <source>
        <dbReference type="SAM" id="MobiDB-lite"/>
    </source>
</evidence>
<sequence>MLQKSNAGITEVGKQRESQDKAVSNGQYSVSATTNTSRQGGTITQTLLLSSSLFDHVKKLPTLILTLRDKLSDKLSKMSQQEQDQYLEQHLNDLHAMLHRNINDFQEIVLSARPSMDQVNTPGYDQQREMYNQVLQISTAMIKRMRETIKKTMDDYKLFIEEVWNAICAGQSSSPMLSKFQAKLEQMMKESWEPIFADVEKLKAEIAHLILCSFNPYQKEESIFFSRYCSLELNCDFFLSNIHLLATYYVHGQSNIQWSTRQNKFLKSSNNDTAKLESIFLEELETTRQNVNDNLDQMKRAVLDKKPATNAPDFEVKNAEYAQLLSVATKGFTMLREWIKSLFDQVMQVIKSIISWIAENITVVANAVGNFFIRIWTTFF</sequence>
<feature type="region of interest" description="Disordered" evidence="1">
    <location>
        <begin position="1"/>
        <end position="36"/>
    </location>
</feature>
<reference evidence="2" key="1">
    <citation type="submission" date="2021-02" db="EMBL/GenBank/DDBJ databases">
        <authorList>
            <person name="Nowell W R."/>
        </authorList>
    </citation>
    <scope>NUCLEOTIDE SEQUENCE</scope>
</reference>
<proteinExistence type="predicted"/>
<dbReference type="AlphaFoldDB" id="A0A814H470"/>
<name>A0A814H470_ADIRI</name>
<evidence type="ECO:0000313" key="2">
    <source>
        <dbReference type="EMBL" id="CAF1005084.1"/>
    </source>
</evidence>
<protein>
    <submittedName>
        <fullName evidence="2">Uncharacterized protein</fullName>
    </submittedName>
</protein>